<protein>
    <submittedName>
        <fullName evidence="5">50S ribosomal protein L25</fullName>
    </submittedName>
</protein>
<dbReference type="InterPro" id="IPR011035">
    <property type="entry name" value="Ribosomal_bL25/Gln-tRNA_synth"/>
</dbReference>
<keyword evidence="6" id="KW-1185">Reference proteome</keyword>
<dbReference type="FunFam" id="2.170.120.20:FF:000006">
    <property type="entry name" value="Ribosomal protein L25/Gln-tRNA synthetase, anti-codon-binding domain-containing protein"/>
    <property type="match status" value="1"/>
</dbReference>
<dbReference type="Proteomes" id="UP000275267">
    <property type="component" value="Unassembled WGS sequence"/>
</dbReference>
<dbReference type="GO" id="GO:0006412">
    <property type="term" value="P:translation"/>
    <property type="evidence" value="ECO:0007669"/>
    <property type="project" value="InterPro"/>
</dbReference>
<keyword evidence="1 5" id="KW-0689">Ribosomal protein</keyword>
<evidence type="ECO:0000256" key="2">
    <source>
        <dbReference type="ARBA" id="ARBA00023274"/>
    </source>
</evidence>
<reference evidence="6" key="1">
    <citation type="journal article" date="2019" name="Nat. Commun.">
        <title>The genome of broomcorn millet.</title>
        <authorList>
            <person name="Zou C."/>
            <person name="Miki D."/>
            <person name="Li D."/>
            <person name="Tang Q."/>
            <person name="Xiao L."/>
            <person name="Rajput S."/>
            <person name="Deng P."/>
            <person name="Jia W."/>
            <person name="Huang R."/>
            <person name="Zhang M."/>
            <person name="Sun Y."/>
            <person name="Hu J."/>
            <person name="Fu X."/>
            <person name="Schnable P.S."/>
            <person name="Li F."/>
            <person name="Zhang H."/>
            <person name="Feng B."/>
            <person name="Zhu X."/>
            <person name="Liu R."/>
            <person name="Schnable J.C."/>
            <person name="Zhu J.-K."/>
            <person name="Zhang H."/>
        </authorList>
    </citation>
    <scope>NUCLEOTIDE SEQUENCE [LARGE SCALE GENOMIC DNA]</scope>
</reference>
<dbReference type="GO" id="GO:0022625">
    <property type="term" value="C:cytosolic large ribosomal subunit"/>
    <property type="evidence" value="ECO:0007669"/>
    <property type="project" value="TreeGrafter"/>
</dbReference>
<dbReference type="PANTHER" id="PTHR33284">
    <property type="entry name" value="RIBOSOMAL PROTEIN L25/GLN-TRNA SYNTHETASE, ANTI-CODON-BINDING DOMAIN-CONTAINING PROTEIN"/>
    <property type="match status" value="1"/>
</dbReference>
<evidence type="ECO:0000259" key="4">
    <source>
        <dbReference type="Pfam" id="PF14693"/>
    </source>
</evidence>
<dbReference type="Gene3D" id="2.170.120.20">
    <property type="entry name" value="Ribosomal protein L25, beta domain"/>
    <property type="match status" value="1"/>
</dbReference>
<dbReference type="OrthoDB" id="193674at2759"/>
<evidence type="ECO:0000313" key="5">
    <source>
        <dbReference type="EMBL" id="RLN41384.1"/>
    </source>
</evidence>
<dbReference type="InterPro" id="IPR037121">
    <property type="entry name" value="Ribosomal_bL25_C"/>
</dbReference>
<accession>A0A3L6TR79</accession>
<keyword evidence="2" id="KW-0687">Ribonucleoprotein</keyword>
<dbReference type="InterPro" id="IPR029751">
    <property type="entry name" value="Ribosomal_L25_dom"/>
</dbReference>
<evidence type="ECO:0000256" key="1">
    <source>
        <dbReference type="ARBA" id="ARBA00022980"/>
    </source>
</evidence>
<dbReference type="InterPro" id="IPR020057">
    <property type="entry name" value="Ribosomal_bL25_b-dom"/>
</dbReference>
<dbReference type="AlphaFoldDB" id="A0A3L6TR79"/>
<feature type="domain" description="Large ribosomal subunit protein bL25 beta" evidence="4">
    <location>
        <begin position="148"/>
        <end position="232"/>
    </location>
</feature>
<dbReference type="Pfam" id="PF14693">
    <property type="entry name" value="Ribosomal_TL5_C"/>
    <property type="match status" value="1"/>
</dbReference>
<dbReference type="Pfam" id="PF01386">
    <property type="entry name" value="Ribosomal_L25p"/>
    <property type="match status" value="1"/>
</dbReference>
<evidence type="ECO:0000259" key="3">
    <source>
        <dbReference type="Pfam" id="PF01386"/>
    </source>
</evidence>
<dbReference type="GO" id="GO:0008097">
    <property type="term" value="F:5S rRNA binding"/>
    <property type="evidence" value="ECO:0007669"/>
    <property type="project" value="TreeGrafter"/>
</dbReference>
<dbReference type="InterPro" id="IPR020056">
    <property type="entry name" value="Rbsml_bL25/Gln-tRNA_synth_N"/>
</dbReference>
<gene>
    <name evidence="5" type="ORF">C2845_PM01G34560</name>
</gene>
<dbReference type="EMBL" id="PQIB02000001">
    <property type="protein sequence ID" value="RLN41384.1"/>
    <property type="molecule type" value="Genomic_DNA"/>
</dbReference>
<dbReference type="InterPro" id="IPR020930">
    <property type="entry name" value="Ribosomal_uL5_bac-type"/>
</dbReference>
<dbReference type="Gene3D" id="2.40.240.10">
    <property type="entry name" value="Ribosomal Protein L25, Chain P"/>
    <property type="match status" value="1"/>
</dbReference>
<proteinExistence type="predicted"/>
<dbReference type="SUPFAM" id="SSF50715">
    <property type="entry name" value="Ribosomal protein L25-like"/>
    <property type="match status" value="1"/>
</dbReference>
<sequence length="245" mass="26351">MAQCLRGRAAAAAAAAGVPPAPWRRAASASYHHTIQAVPRETSGPRAAARERRHGRVPAVLLALAGAAPGNGIAHRKLLTADRKQVAEMLKQSPYFLSTPVRLQVRAGERSNAVVHSGTVLPVKVHRDETTGNILNMVMVQADEGTMLKVNLPVEFKGEAACPGLKKGGFLQKIRTSLVYLCPAEHIPPKIEVDLTNLDVGDRVLMHDIPVHPSLKLLSKNETMPVCKILASKPVESEAMQDLKS</sequence>
<dbReference type="GO" id="GO:0003735">
    <property type="term" value="F:structural constituent of ribosome"/>
    <property type="evidence" value="ECO:0007669"/>
    <property type="project" value="InterPro"/>
</dbReference>
<feature type="domain" description="Large ribosomal subunit protein bL25 L25" evidence="3">
    <location>
        <begin position="35"/>
        <end position="137"/>
    </location>
</feature>
<name>A0A3L6TR79_PANMI</name>
<organism evidence="5 6">
    <name type="scientific">Panicum miliaceum</name>
    <name type="common">Proso millet</name>
    <name type="synonym">Broomcorn millet</name>
    <dbReference type="NCBI Taxonomy" id="4540"/>
    <lineage>
        <taxon>Eukaryota</taxon>
        <taxon>Viridiplantae</taxon>
        <taxon>Streptophyta</taxon>
        <taxon>Embryophyta</taxon>
        <taxon>Tracheophyta</taxon>
        <taxon>Spermatophyta</taxon>
        <taxon>Magnoliopsida</taxon>
        <taxon>Liliopsida</taxon>
        <taxon>Poales</taxon>
        <taxon>Poaceae</taxon>
        <taxon>PACMAD clade</taxon>
        <taxon>Panicoideae</taxon>
        <taxon>Panicodae</taxon>
        <taxon>Paniceae</taxon>
        <taxon>Panicinae</taxon>
        <taxon>Panicum</taxon>
        <taxon>Panicum sect. Panicum</taxon>
    </lineage>
</organism>
<comment type="caution">
    <text evidence="5">The sequence shown here is derived from an EMBL/GenBank/DDBJ whole genome shotgun (WGS) entry which is preliminary data.</text>
</comment>
<dbReference type="PANTHER" id="PTHR33284:SF2">
    <property type="entry name" value="RIBOSOMAL PROTEIN L25_GLN-TRNA SYNTHETASE, ANTI-CODON-BINDING DOMAIN-CONTAINING PROTEIN"/>
    <property type="match status" value="1"/>
</dbReference>
<dbReference type="STRING" id="4540.A0A3L6TR79"/>
<evidence type="ECO:0000313" key="6">
    <source>
        <dbReference type="Proteomes" id="UP000275267"/>
    </source>
</evidence>